<name>A0A8C4RR75_ERPCA</name>
<protein>
    <recommendedName>
        <fullName evidence="2">E3 UFM1-protein ligase 1</fullName>
    </recommendedName>
    <alternativeName>
        <fullName evidence="5">E3 UFM1-protein transferase 1</fullName>
    </alternativeName>
</protein>
<dbReference type="GO" id="GO:0032434">
    <property type="term" value="P:regulation of proteasomal ubiquitin-dependent protein catabolic process"/>
    <property type="evidence" value="ECO:0007669"/>
    <property type="project" value="TreeGrafter"/>
</dbReference>
<evidence type="ECO:0000313" key="11">
    <source>
        <dbReference type="Proteomes" id="UP000694620"/>
    </source>
</evidence>
<evidence type="ECO:0000259" key="9">
    <source>
        <dbReference type="Pfam" id="PF25041"/>
    </source>
</evidence>
<keyword evidence="3" id="KW-0808">Transferase</keyword>
<dbReference type="GO" id="GO:1990592">
    <property type="term" value="P:protein K69-linked ufmylation"/>
    <property type="evidence" value="ECO:0007669"/>
    <property type="project" value="TreeGrafter"/>
</dbReference>
<dbReference type="Pfam" id="PF25041">
    <property type="entry name" value="UFL1_C"/>
    <property type="match status" value="1"/>
</dbReference>
<dbReference type="Pfam" id="PF09743">
    <property type="entry name" value="E3_UFM1_ligase"/>
    <property type="match status" value="1"/>
</dbReference>
<dbReference type="GO" id="GO:0061666">
    <property type="term" value="F:UFM1 ligase activity"/>
    <property type="evidence" value="ECO:0007669"/>
    <property type="project" value="InterPro"/>
</dbReference>
<feature type="compositionally biased region" description="Gly residues" evidence="6">
    <location>
        <begin position="428"/>
        <end position="440"/>
    </location>
</feature>
<dbReference type="Proteomes" id="UP000694620">
    <property type="component" value="Chromosome 3"/>
</dbReference>
<dbReference type="GO" id="GO:0034976">
    <property type="term" value="P:response to endoplasmic reticulum stress"/>
    <property type="evidence" value="ECO:0007669"/>
    <property type="project" value="TreeGrafter"/>
</dbReference>
<evidence type="ECO:0000313" key="10">
    <source>
        <dbReference type="Ensembl" id="ENSECRP00000005568.1"/>
    </source>
</evidence>
<sequence length="794" mass="90186">MTADWEEVRRLAAYFQRAQFAESVQRLSERNCIEIVAKLIACKKLDVVHTLDGKEYITPAQIKQEILYELSAHRGRVNTVELQQILNVDLIHIEKRVHDIVRTDKNIQLILGQLIDENYLNQLAEEVNDKLQEAGQVSIPELCKSYDLPRDFLTEVLCKHTGKIIHGKMDEYDKRMIFTQAFVSRHRSKICGLFSAITRPTPVSSLISQYEVPEHLLYSELDDLMSTGRLKGTIVGGRQNKAVYIPDIYSKTQNNWVDSFLKQNSYLEFEALTRLGIPDSVNYIRKRYKSRKLLFLKAACLDQVIVDQVEASVEEAVSSGTWADVQSLLPSCLSTEDVGILLNHVMRTTNLLSSARIFKETIIVSEKLISGCISLFEEYMHRKAEKEIKSNPVFLISEEDLKNTTLVAEHTASSKKDKKEERRKKATEGGGSVKGGGGGNSREIRIRKTKKKGKKDEDSDDESSVAVQGRSKQQETHFMSQEEIEDVLQKKFQDCPEEIISDLAEELIRPLNKKYKEVLQSVFASSASSSSGSSRKQTVKDLQEEINILYNNIRLFERGTKLFPEDSQISITKYVLKTVCTDAANLLFNVLATDLMMAVESASCLTPEMRLKILGKLPEETKQPMTKLNNSLNGKCFEDFLLNLELMTEICGIMLKKGDKKKERQALFQHRQVLMEQLKVTEDPAFVLHLTSVLMFQFSTNCMLHAPGRCVPQIISTLSGMIPEDQHKLLSKYQSLVVKQLIGQNRKSGQTEDDTTQNQPEECVADEIRKELMSLTPVIKDLVLKTRKTSLTEE</sequence>
<dbReference type="GeneID" id="114648492"/>
<dbReference type="InterPro" id="IPR056579">
    <property type="entry name" value="Ufl1_N"/>
</dbReference>
<feature type="domain" description="E3 UFM1-protein ligase 1-like" evidence="8">
    <location>
        <begin position="540"/>
        <end position="657"/>
    </location>
</feature>
<dbReference type="GeneTree" id="ENSGT00390000002112"/>
<feature type="region of interest" description="Disordered" evidence="6">
    <location>
        <begin position="406"/>
        <end position="479"/>
    </location>
</feature>
<reference evidence="10" key="2">
    <citation type="submission" date="2025-08" db="UniProtKB">
        <authorList>
            <consortium name="Ensembl"/>
        </authorList>
    </citation>
    <scope>IDENTIFICATION</scope>
</reference>
<dbReference type="AlphaFoldDB" id="A0A8C4RR75"/>
<comment type="similarity">
    <text evidence="1">Belongs to the UFL1 family.</text>
</comment>
<proteinExistence type="inferred from homology"/>
<dbReference type="PANTHER" id="PTHR31057:SF0">
    <property type="entry name" value="E3 UFM1-PROTEIN LIGASE 1"/>
    <property type="match status" value="1"/>
</dbReference>
<feature type="domain" description="E3 UFM1-protein ligase 1-like N-terminal" evidence="7">
    <location>
        <begin position="7"/>
        <end position="283"/>
    </location>
</feature>
<evidence type="ECO:0000259" key="7">
    <source>
        <dbReference type="Pfam" id="PF09743"/>
    </source>
</evidence>
<dbReference type="RefSeq" id="XP_028653393.1">
    <property type="nucleotide sequence ID" value="XM_028797560.2"/>
</dbReference>
<dbReference type="InterPro" id="IPR056580">
    <property type="entry name" value="Ufl1_dom"/>
</dbReference>
<dbReference type="GO" id="GO:0005789">
    <property type="term" value="C:endoplasmic reticulum membrane"/>
    <property type="evidence" value="ECO:0007669"/>
    <property type="project" value="TreeGrafter"/>
</dbReference>
<dbReference type="InterPro" id="IPR056761">
    <property type="entry name" value="Ufl1-like_C"/>
</dbReference>
<keyword evidence="11" id="KW-1185">Reference proteome</keyword>
<accession>A0A8C4RR75</accession>
<dbReference type="PANTHER" id="PTHR31057">
    <property type="entry name" value="E3 UFM1-PROTEIN LIGASE 1"/>
    <property type="match status" value="1"/>
</dbReference>
<evidence type="ECO:0000256" key="1">
    <source>
        <dbReference type="ARBA" id="ARBA00010789"/>
    </source>
</evidence>
<keyword evidence="4" id="KW-0833">Ubl conjugation pathway</keyword>
<evidence type="ECO:0000256" key="4">
    <source>
        <dbReference type="ARBA" id="ARBA00022786"/>
    </source>
</evidence>
<reference evidence="10" key="3">
    <citation type="submission" date="2025-09" db="UniProtKB">
        <authorList>
            <consortium name="Ensembl"/>
        </authorList>
    </citation>
    <scope>IDENTIFICATION</scope>
</reference>
<organism evidence="10 11">
    <name type="scientific">Erpetoichthys calabaricus</name>
    <name type="common">Rope fish</name>
    <name type="synonym">Calamoichthys calabaricus</name>
    <dbReference type="NCBI Taxonomy" id="27687"/>
    <lineage>
        <taxon>Eukaryota</taxon>
        <taxon>Metazoa</taxon>
        <taxon>Chordata</taxon>
        <taxon>Craniata</taxon>
        <taxon>Vertebrata</taxon>
        <taxon>Euteleostomi</taxon>
        <taxon>Actinopterygii</taxon>
        <taxon>Polypteriformes</taxon>
        <taxon>Polypteridae</taxon>
        <taxon>Erpetoichthys</taxon>
    </lineage>
</organism>
<evidence type="ECO:0000256" key="3">
    <source>
        <dbReference type="ARBA" id="ARBA00022679"/>
    </source>
</evidence>
<dbReference type="OrthoDB" id="10258297at2759"/>
<evidence type="ECO:0000259" key="8">
    <source>
        <dbReference type="Pfam" id="PF23659"/>
    </source>
</evidence>
<dbReference type="Pfam" id="PF23659">
    <property type="entry name" value="UFL1"/>
    <property type="match status" value="1"/>
</dbReference>
<reference evidence="10" key="1">
    <citation type="submission" date="2021-06" db="EMBL/GenBank/DDBJ databases">
        <authorList>
            <consortium name="Wellcome Sanger Institute Data Sharing"/>
        </authorList>
    </citation>
    <scope>NUCLEOTIDE SEQUENCE [LARGE SCALE GENOMIC DNA]</scope>
</reference>
<dbReference type="Ensembl" id="ENSECRT00000005663.1">
    <property type="protein sequence ID" value="ENSECRP00000005568.1"/>
    <property type="gene ID" value="ENSECRG00000003751.1"/>
</dbReference>
<dbReference type="Pfam" id="PF25870">
    <property type="entry name" value="WHD_UFL1_5th"/>
    <property type="match status" value="1"/>
</dbReference>
<dbReference type="InterPro" id="IPR018611">
    <property type="entry name" value="Ufl1"/>
</dbReference>
<evidence type="ECO:0000256" key="6">
    <source>
        <dbReference type="SAM" id="MobiDB-lite"/>
    </source>
</evidence>
<feature type="domain" description="E3 UFM1-protein ligase-like C-terminal" evidence="9">
    <location>
        <begin position="663"/>
        <end position="782"/>
    </location>
</feature>
<dbReference type="CTD" id="23376"/>
<evidence type="ECO:0000256" key="2">
    <source>
        <dbReference type="ARBA" id="ARBA00019780"/>
    </source>
</evidence>
<gene>
    <name evidence="10" type="primary">UFL1</name>
    <name evidence="10" type="synonym">ufl1</name>
</gene>
<evidence type="ECO:0000256" key="5">
    <source>
        <dbReference type="ARBA" id="ARBA00031516"/>
    </source>
</evidence>